<accession>A0A2S2CTM1</accession>
<proteinExistence type="predicted"/>
<dbReference type="OrthoDB" id="9804312at2"/>
<dbReference type="RefSeq" id="WP_109329168.1">
    <property type="nucleotide sequence ID" value="NZ_CP029353.1"/>
</dbReference>
<dbReference type="EMBL" id="CP029353">
    <property type="protein sequence ID" value="AWK87720.1"/>
    <property type="molecule type" value="Genomic_DNA"/>
</dbReference>
<dbReference type="InterPro" id="IPR013217">
    <property type="entry name" value="Methyltransf_12"/>
</dbReference>
<protein>
    <recommendedName>
        <fullName evidence="1">Methyltransferase type 12 domain-containing protein</fullName>
    </recommendedName>
</protein>
<evidence type="ECO:0000313" key="3">
    <source>
        <dbReference type="Proteomes" id="UP000245629"/>
    </source>
</evidence>
<name>A0A2S2CTM1_9PROT</name>
<dbReference type="PANTHER" id="PTHR42912:SF80">
    <property type="entry name" value="METHYLTRANSFERASE DOMAIN-CONTAINING PROTEIN"/>
    <property type="match status" value="1"/>
</dbReference>
<feature type="domain" description="Methyltransferase type 12" evidence="1">
    <location>
        <begin position="58"/>
        <end position="169"/>
    </location>
</feature>
<keyword evidence="3" id="KW-1185">Reference proteome</keyword>
<dbReference type="PANTHER" id="PTHR42912">
    <property type="entry name" value="METHYLTRANSFERASE"/>
    <property type="match status" value="1"/>
</dbReference>
<dbReference type="AlphaFoldDB" id="A0A2S2CTM1"/>
<sequence length="287" mass="31058">MNPGTPAGDGSILYYDADYPSLELGPARAEDVAALARVGMLGDVAFYLEAAAGLDRVLEVGCGTGRLAIPLARQGAELLGVDVSGPMLDRLRARLAAEPPEVVRRVRLIEGDAADLDLSAPDPAYPDLAGWRADLVLLPFNLLMLAPDAGHQRRVLAAAARHLRPGGRLVLDVMNPLALPLEAERRPSPSQPRVNPETGNRYVRHAQAAAMDETQVQRLSGWYDELLPDGGIRSTSFAFAWRMVYREELERMLAETGFAVEAVSGGFDGTPWTERSSRIIVRANTIV</sequence>
<dbReference type="Pfam" id="PF08242">
    <property type="entry name" value="Methyltransf_12"/>
    <property type="match status" value="1"/>
</dbReference>
<dbReference type="Proteomes" id="UP000245629">
    <property type="component" value="Chromosome 2"/>
</dbReference>
<gene>
    <name evidence="2" type="ORF">DEW08_17255</name>
</gene>
<dbReference type="KEGG" id="azz:DEW08_17255"/>
<dbReference type="Gene3D" id="3.40.50.150">
    <property type="entry name" value="Vaccinia Virus protein VP39"/>
    <property type="match status" value="1"/>
</dbReference>
<evidence type="ECO:0000259" key="1">
    <source>
        <dbReference type="Pfam" id="PF08242"/>
    </source>
</evidence>
<organism evidence="2 3">
    <name type="scientific">Azospirillum thermophilum</name>
    <dbReference type="NCBI Taxonomy" id="2202148"/>
    <lineage>
        <taxon>Bacteria</taxon>
        <taxon>Pseudomonadati</taxon>
        <taxon>Pseudomonadota</taxon>
        <taxon>Alphaproteobacteria</taxon>
        <taxon>Rhodospirillales</taxon>
        <taxon>Azospirillaceae</taxon>
        <taxon>Azospirillum</taxon>
    </lineage>
</organism>
<dbReference type="CDD" id="cd02440">
    <property type="entry name" value="AdoMet_MTases"/>
    <property type="match status" value="1"/>
</dbReference>
<dbReference type="GO" id="GO:0008168">
    <property type="term" value="F:methyltransferase activity"/>
    <property type="evidence" value="ECO:0007669"/>
    <property type="project" value="TreeGrafter"/>
</dbReference>
<dbReference type="InterPro" id="IPR029063">
    <property type="entry name" value="SAM-dependent_MTases_sf"/>
</dbReference>
<dbReference type="SUPFAM" id="SSF53335">
    <property type="entry name" value="S-adenosyl-L-methionine-dependent methyltransferases"/>
    <property type="match status" value="1"/>
</dbReference>
<reference evidence="3" key="1">
    <citation type="submission" date="2018-05" db="EMBL/GenBank/DDBJ databases">
        <title>Azospirillum thermophila sp. nov., a novel isolated from hot spring.</title>
        <authorList>
            <person name="Zhao Z."/>
        </authorList>
    </citation>
    <scope>NUCLEOTIDE SEQUENCE [LARGE SCALE GENOMIC DNA]</scope>
    <source>
        <strain evidence="3">CFH 70021</strain>
    </source>
</reference>
<dbReference type="InterPro" id="IPR050508">
    <property type="entry name" value="Methyltransf_Superfamily"/>
</dbReference>
<evidence type="ECO:0000313" key="2">
    <source>
        <dbReference type="EMBL" id="AWK87720.1"/>
    </source>
</evidence>